<proteinExistence type="predicted"/>
<reference evidence="1 2" key="1">
    <citation type="submission" date="2016-04" db="EMBL/GenBank/DDBJ databases">
        <title>The genome of Intoshia linei affirms orthonectids as highly simplified spiralians.</title>
        <authorList>
            <person name="Mikhailov K.V."/>
            <person name="Slusarev G.S."/>
            <person name="Nikitin M.A."/>
            <person name="Logacheva M.D."/>
            <person name="Penin A."/>
            <person name="Aleoshin V."/>
            <person name="Panchin Y.V."/>
        </authorList>
    </citation>
    <scope>NUCLEOTIDE SEQUENCE [LARGE SCALE GENOMIC DNA]</scope>
    <source>
        <strain evidence="1">Intl2013</strain>
        <tissue evidence="1">Whole animal</tissue>
    </source>
</reference>
<keyword evidence="2" id="KW-1185">Reference proteome</keyword>
<dbReference type="Proteomes" id="UP000078046">
    <property type="component" value="Unassembled WGS sequence"/>
</dbReference>
<dbReference type="EMBL" id="LWCA01000025">
    <property type="protein sequence ID" value="OAF71763.1"/>
    <property type="molecule type" value="Genomic_DNA"/>
</dbReference>
<sequence>MSHGHTKIKYLKNKGSHLFLNFIYSTILISRWKLKHPINLEEEDLYFDIINETEQFSHGSKTAENKSAFHFENLKRLNIRPKGRHLAQYAVLIDCIRENEQKLIILNKTICDMLK</sequence>
<evidence type="ECO:0000313" key="1">
    <source>
        <dbReference type="EMBL" id="OAF71763.1"/>
    </source>
</evidence>
<gene>
    <name evidence="1" type="ORF">A3Q56_00470</name>
</gene>
<organism evidence="1 2">
    <name type="scientific">Intoshia linei</name>
    <dbReference type="NCBI Taxonomy" id="1819745"/>
    <lineage>
        <taxon>Eukaryota</taxon>
        <taxon>Metazoa</taxon>
        <taxon>Spiralia</taxon>
        <taxon>Lophotrochozoa</taxon>
        <taxon>Mesozoa</taxon>
        <taxon>Orthonectida</taxon>
        <taxon>Rhopaluridae</taxon>
        <taxon>Intoshia</taxon>
    </lineage>
</organism>
<comment type="caution">
    <text evidence="1">The sequence shown here is derived from an EMBL/GenBank/DDBJ whole genome shotgun (WGS) entry which is preliminary data.</text>
</comment>
<accession>A0A177BDI9</accession>
<protein>
    <submittedName>
        <fullName evidence="1">Uncharacterized protein</fullName>
    </submittedName>
</protein>
<dbReference type="AlphaFoldDB" id="A0A177BDI9"/>
<name>A0A177BDI9_9BILA</name>
<evidence type="ECO:0000313" key="2">
    <source>
        <dbReference type="Proteomes" id="UP000078046"/>
    </source>
</evidence>